<organism evidence="1">
    <name type="scientific">Siphoviridae sp. ctBCr48</name>
    <dbReference type="NCBI Taxonomy" id="2827802"/>
    <lineage>
        <taxon>Viruses</taxon>
        <taxon>Duplodnaviria</taxon>
        <taxon>Heunggongvirae</taxon>
        <taxon>Uroviricota</taxon>
        <taxon>Caudoviricetes</taxon>
    </lineage>
</organism>
<accession>A0A8S5SHK2</accession>
<dbReference type="EMBL" id="BK032595">
    <property type="protein sequence ID" value="DAF50400.1"/>
    <property type="molecule type" value="Genomic_DNA"/>
</dbReference>
<sequence length="33" mass="4247">MTNHKFNWTRVEDLILMDMKKNRCNTQRHRYCY</sequence>
<evidence type="ECO:0000313" key="1">
    <source>
        <dbReference type="EMBL" id="DAF50400.1"/>
    </source>
</evidence>
<name>A0A8S5SHK2_9CAUD</name>
<reference evidence="1" key="1">
    <citation type="journal article" date="2021" name="Proc. Natl. Acad. Sci. U.S.A.">
        <title>A Catalog of Tens of Thousands of Viruses from Human Metagenomes Reveals Hidden Associations with Chronic Diseases.</title>
        <authorList>
            <person name="Tisza M.J."/>
            <person name="Buck C.B."/>
        </authorList>
    </citation>
    <scope>NUCLEOTIDE SEQUENCE</scope>
    <source>
        <strain evidence="1">CtBCr48</strain>
    </source>
</reference>
<proteinExistence type="predicted"/>
<protein>
    <submittedName>
        <fullName evidence="1">Uncharacterized protein</fullName>
    </submittedName>
</protein>